<comment type="caution">
    <text evidence="7">The sequence shown here is derived from an EMBL/GenBank/DDBJ whole genome shotgun (WGS) entry which is preliminary data.</text>
</comment>
<evidence type="ECO:0000313" key="7">
    <source>
        <dbReference type="EMBL" id="MBB4140265.1"/>
    </source>
</evidence>
<evidence type="ECO:0000256" key="1">
    <source>
        <dbReference type="ARBA" id="ARBA00004651"/>
    </source>
</evidence>
<dbReference type="Gene3D" id="1.20.1250.20">
    <property type="entry name" value="MFS general substrate transporter like domains"/>
    <property type="match status" value="1"/>
</dbReference>
<dbReference type="EMBL" id="JACIFH010000001">
    <property type="protein sequence ID" value="MBB4140265.1"/>
    <property type="molecule type" value="Genomic_DNA"/>
</dbReference>
<accession>A0AA40SQ95</accession>
<dbReference type="Pfam" id="PF07690">
    <property type="entry name" value="MFS_1"/>
    <property type="match status" value="1"/>
</dbReference>
<name>A0AA40SQ95_9MICO</name>
<dbReference type="InterPro" id="IPR052524">
    <property type="entry name" value="MFS_Cyanate_Porter"/>
</dbReference>
<evidence type="ECO:0000259" key="6">
    <source>
        <dbReference type="PROSITE" id="PS50850"/>
    </source>
</evidence>
<dbReference type="GO" id="GO:0005886">
    <property type="term" value="C:plasma membrane"/>
    <property type="evidence" value="ECO:0007669"/>
    <property type="project" value="UniProtKB-SubCell"/>
</dbReference>
<feature type="transmembrane region" description="Helical" evidence="5">
    <location>
        <begin position="51"/>
        <end position="71"/>
    </location>
</feature>
<feature type="transmembrane region" description="Helical" evidence="5">
    <location>
        <begin position="215"/>
        <end position="237"/>
    </location>
</feature>
<dbReference type="RefSeq" id="WP_183499825.1">
    <property type="nucleotide sequence ID" value="NZ_BAABCO010000002.1"/>
</dbReference>
<keyword evidence="4 5" id="KW-0472">Membrane</keyword>
<feature type="transmembrane region" description="Helical" evidence="5">
    <location>
        <begin position="281"/>
        <end position="301"/>
    </location>
</feature>
<reference evidence="7 8" key="1">
    <citation type="submission" date="2020-08" db="EMBL/GenBank/DDBJ databases">
        <title>Sequencing the genomes of 1000 actinobacteria strains.</title>
        <authorList>
            <person name="Klenk H.-P."/>
        </authorList>
    </citation>
    <scope>NUCLEOTIDE SEQUENCE [LARGE SCALE GENOMIC DNA]</scope>
    <source>
        <strain evidence="7 8">DSM 19600</strain>
    </source>
</reference>
<dbReference type="PANTHER" id="PTHR23523">
    <property type="match status" value="1"/>
</dbReference>
<keyword evidence="8" id="KW-1185">Reference proteome</keyword>
<evidence type="ECO:0000256" key="4">
    <source>
        <dbReference type="ARBA" id="ARBA00023136"/>
    </source>
</evidence>
<feature type="transmembrane region" description="Helical" evidence="5">
    <location>
        <begin position="336"/>
        <end position="354"/>
    </location>
</feature>
<dbReference type="InterPro" id="IPR020846">
    <property type="entry name" value="MFS_dom"/>
</dbReference>
<evidence type="ECO:0000256" key="3">
    <source>
        <dbReference type="ARBA" id="ARBA00022989"/>
    </source>
</evidence>
<feature type="transmembrane region" description="Helical" evidence="5">
    <location>
        <begin position="103"/>
        <end position="121"/>
    </location>
</feature>
<sequence>MRPAARPWPPALAFCCIVVFALNLRTAIPTIPPLLDAIAADFPVDEGALGVIGAAPSVCFAVFGFAAPFLARGIGLERSVIVVLLLTGVGHVLRGLAVDAATLLAATALTLGAVGIGNVLLPAIIKRYFPSRISVLTAVVGFVFSIATGAAAAMSAGMADAFGWRVSLATWAALCAAAVLPWLLLARGVSADDPAGLEEVEPEPGVLGRVWHSPLAWALATVFGYGAFAIYTLFIWLPSMLRDLAGVPLGASGGLIALFALMGVPMNIVIVLVAGRRRWQIPLTATGIACFAAGYLGLLLAPETGTAVWVALLGLGPFMMQMVLVLLGVRTRTARGTVALSAFVQGVGFALGAAGPPLVGSVHAAVGGWTIPLVILLVGLVAPLAALLVLRRHRMLEDEWHRRPSGRR</sequence>
<feature type="transmembrane region" description="Helical" evidence="5">
    <location>
        <begin position="366"/>
        <end position="390"/>
    </location>
</feature>
<keyword evidence="3 5" id="KW-1133">Transmembrane helix</keyword>
<protein>
    <submittedName>
        <fullName evidence="7">CP family cyanate transporter-like MFS transporter</fullName>
    </submittedName>
</protein>
<dbReference type="AlphaFoldDB" id="A0AA40SQ95"/>
<dbReference type="GO" id="GO:0022857">
    <property type="term" value="F:transmembrane transporter activity"/>
    <property type="evidence" value="ECO:0007669"/>
    <property type="project" value="InterPro"/>
</dbReference>
<dbReference type="PANTHER" id="PTHR23523:SF2">
    <property type="entry name" value="2-NITROIMIDAZOLE TRANSPORTER"/>
    <property type="match status" value="1"/>
</dbReference>
<feature type="transmembrane region" description="Helical" evidence="5">
    <location>
        <begin position="162"/>
        <end position="185"/>
    </location>
</feature>
<evidence type="ECO:0000256" key="2">
    <source>
        <dbReference type="ARBA" id="ARBA00022692"/>
    </source>
</evidence>
<organism evidence="7 8">
    <name type="scientific">Microbacterium invictum</name>
    <dbReference type="NCBI Taxonomy" id="515415"/>
    <lineage>
        <taxon>Bacteria</taxon>
        <taxon>Bacillati</taxon>
        <taxon>Actinomycetota</taxon>
        <taxon>Actinomycetes</taxon>
        <taxon>Micrococcales</taxon>
        <taxon>Microbacteriaceae</taxon>
        <taxon>Microbacterium</taxon>
    </lineage>
</organism>
<feature type="transmembrane region" description="Helical" evidence="5">
    <location>
        <begin position="249"/>
        <end position="274"/>
    </location>
</feature>
<dbReference type="PROSITE" id="PS50850">
    <property type="entry name" value="MFS"/>
    <property type="match status" value="1"/>
</dbReference>
<evidence type="ECO:0000313" key="8">
    <source>
        <dbReference type="Proteomes" id="UP000549113"/>
    </source>
</evidence>
<dbReference type="InterPro" id="IPR036259">
    <property type="entry name" value="MFS_trans_sf"/>
</dbReference>
<evidence type="ECO:0000256" key="5">
    <source>
        <dbReference type="SAM" id="Phobius"/>
    </source>
</evidence>
<feature type="transmembrane region" description="Helical" evidence="5">
    <location>
        <begin position="307"/>
        <end position="329"/>
    </location>
</feature>
<feature type="transmembrane region" description="Helical" evidence="5">
    <location>
        <begin position="133"/>
        <end position="156"/>
    </location>
</feature>
<comment type="subcellular location">
    <subcellularLocation>
        <location evidence="1">Cell membrane</location>
        <topology evidence="1">Multi-pass membrane protein</topology>
    </subcellularLocation>
</comment>
<dbReference type="SUPFAM" id="SSF103473">
    <property type="entry name" value="MFS general substrate transporter"/>
    <property type="match status" value="1"/>
</dbReference>
<feature type="domain" description="Major facilitator superfamily (MFS) profile" evidence="6">
    <location>
        <begin position="11"/>
        <end position="394"/>
    </location>
</feature>
<proteinExistence type="predicted"/>
<keyword evidence="2 5" id="KW-0812">Transmembrane</keyword>
<feature type="transmembrane region" description="Helical" evidence="5">
    <location>
        <begin position="78"/>
        <end position="97"/>
    </location>
</feature>
<dbReference type="Proteomes" id="UP000549113">
    <property type="component" value="Unassembled WGS sequence"/>
</dbReference>
<dbReference type="InterPro" id="IPR011701">
    <property type="entry name" value="MFS"/>
</dbReference>
<gene>
    <name evidence="7" type="ORF">BKA10_002059</name>
</gene>